<gene>
    <name evidence="1" type="ORF">LX15_004548</name>
</gene>
<sequence>MRDVHYKGDVSKVFARPASHIPTRRLSITATLVTCHSLLPLRRLGTA</sequence>
<organism evidence="1 2">
    <name type="scientific">Streptoalloteichus tenebrarius (strain ATCC 17920 / DSM 40477 / JCM 4838 / CBS 697.72 / NBRC 16177 / NCIMB 11028 / NRRL B-12390 / A12253. 1 / ISP 5477)</name>
    <name type="common">Streptomyces tenebrarius</name>
    <dbReference type="NCBI Taxonomy" id="1933"/>
    <lineage>
        <taxon>Bacteria</taxon>
        <taxon>Bacillati</taxon>
        <taxon>Actinomycetota</taxon>
        <taxon>Actinomycetes</taxon>
        <taxon>Pseudonocardiales</taxon>
        <taxon>Pseudonocardiaceae</taxon>
        <taxon>Streptoalloteichus</taxon>
    </lineage>
</organism>
<evidence type="ECO:0000313" key="2">
    <source>
        <dbReference type="Proteomes" id="UP001205311"/>
    </source>
</evidence>
<name>A0ABT1HZ90_STRSD</name>
<keyword evidence="2" id="KW-1185">Reference proteome</keyword>
<accession>A0ABT1HZ90</accession>
<proteinExistence type="predicted"/>
<reference evidence="1 2" key="1">
    <citation type="submission" date="2022-06" db="EMBL/GenBank/DDBJ databases">
        <title>Genomic Encyclopedia of Archaeal and Bacterial Type Strains, Phase II (KMG-II): from individual species to whole genera.</title>
        <authorList>
            <person name="Goeker M."/>
        </authorList>
    </citation>
    <scope>NUCLEOTIDE SEQUENCE [LARGE SCALE GENOMIC DNA]</scope>
    <source>
        <strain evidence="1 2">DSM 40477</strain>
    </source>
</reference>
<protein>
    <submittedName>
        <fullName evidence="1">Uncharacterized protein</fullName>
    </submittedName>
</protein>
<comment type="caution">
    <text evidence="1">The sequence shown here is derived from an EMBL/GenBank/DDBJ whole genome shotgun (WGS) entry which is preliminary data.</text>
</comment>
<dbReference type="EMBL" id="JAMTCP010000032">
    <property type="protein sequence ID" value="MCP2260828.1"/>
    <property type="molecule type" value="Genomic_DNA"/>
</dbReference>
<dbReference type="Proteomes" id="UP001205311">
    <property type="component" value="Unassembled WGS sequence"/>
</dbReference>
<evidence type="ECO:0000313" key="1">
    <source>
        <dbReference type="EMBL" id="MCP2260828.1"/>
    </source>
</evidence>